<comment type="caution">
    <text evidence="2">The sequence shown here is derived from an EMBL/GenBank/DDBJ whole genome shotgun (WGS) entry which is preliminary data.</text>
</comment>
<proteinExistence type="predicted"/>
<evidence type="ECO:0000313" key="2">
    <source>
        <dbReference type="EMBL" id="VDH89167.1"/>
    </source>
</evidence>
<feature type="signal peptide" evidence="1">
    <location>
        <begin position="1"/>
        <end position="18"/>
    </location>
</feature>
<organism evidence="2 3">
    <name type="scientific">Mytilus galloprovincialis</name>
    <name type="common">Mediterranean mussel</name>
    <dbReference type="NCBI Taxonomy" id="29158"/>
    <lineage>
        <taxon>Eukaryota</taxon>
        <taxon>Metazoa</taxon>
        <taxon>Spiralia</taxon>
        <taxon>Lophotrochozoa</taxon>
        <taxon>Mollusca</taxon>
        <taxon>Bivalvia</taxon>
        <taxon>Autobranchia</taxon>
        <taxon>Pteriomorphia</taxon>
        <taxon>Mytilida</taxon>
        <taxon>Mytiloidea</taxon>
        <taxon>Mytilidae</taxon>
        <taxon>Mytilinae</taxon>
        <taxon>Mytilus</taxon>
    </lineage>
</organism>
<dbReference type="AlphaFoldDB" id="A0A8B6BEZ5"/>
<name>A0A8B6BEZ5_MYTGA</name>
<dbReference type="OrthoDB" id="6192829at2759"/>
<accession>A0A8B6BEZ5</accession>
<protein>
    <submittedName>
        <fullName evidence="2">Uncharacterized protein</fullName>
    </submittedName>
</protein>
<reference evidence="2" key="1">
    <citation type="submission" date="2018-11" db="EMBL/GenBank/DDBJ databases">
        <authorList>
            <person name="Alioto T."/>
            <person name="Alioto T."/>
        </authorList>
    </citation>
    <scope>NUCLEOTIDE SEQUENCE</scope>
</reference>
<gene>
    <name evidence="2" type="ORF">MGAL_10B008420</name>
</gene>
<feature type="chain" id="PRO_5032687751" evidence="1">
    <location>
        <begin position="19"/>
        <end position="153"/>
    </location>
</feature>
<dbReference type="EMBL" id="UYJE01000011">
    <property type="protein sequence ID" value="VDH89167.1"/>
    <property type="molecule type" value="Genomic_DNA"/>
</dbReference>
<keyword evidence="1" id="KW-0732">Signal</keyword>
<evidence type="ECO:0000256" key="1">
    <source>
        <dbReference type="SAM" id="SignalP"/>
    </source>
</evidence>
<keyword evidence="3" id="KW-1185">Reference proteome</keyword>
<dbReference type="Proteomes" id="UP000596742">
    <property type="component" value="Unassembled WGS sequence"/>
</dbReference>
<sequence length="153" mass="17142">MKIVLFLALLCIVTYCNASDRQRERVNLRVKRASKIKVQFSLTNCKCNGYEGGTQGGGPRPFRITCKKVSKKKKTKKNKNNVPTPVANDCTFIGNPHTCSDYNNNNQKKFYDELIDVIAPKQCGNLNLAGAPCPTGTFNTKKTCKDIDYTKNR</sequence>
<evidence type="ECO:0000313" key="3">
    <source>
        <dbReference type="Proteomes" id="UP000596742"/>
    </source>
</evidence>